<dbReference type="PANTHER" id="PTHR11496:SF83">
    <property type="entry name" value="HYDROXYACID-OXOACID TRANSHYDROGENASE, MITOCHONDRIAL"/>
    <property type="match status" value="1"/>
</dbReference>
<feature type="domain" description="Fe-containing alcohol dehydrogenase-like C-terminal" evidence="3">
    <location>
        <begin position="185"/>
        <end position="378"/>
    </location>
</feature>
<evidence type="ECO:0000259" key="2">
    <source>
        <dbReference type="Pfam" id="PF00465"/>
    </source>
</evidence>
<dbReference type="GeneID" id="96998501"/>
<keyword evidence="1" id="KW-0560">Oxidoreductase</keyword>
<dbReference type="Gene3D" id="3.40.50.1970">
    <property type="match status" value="1"/>
</dbReference>
<dbReference type="SUPFAM" id="SSF56796">
    <property type="entry name" value="Dehydroquinate synthase-like"/>
    <property type="match status" value="1"/>
</dbReference>
<dbReference type="GO" id="GO:0004022">
    <property type="term" value="F:alcohol dehydrogenase (NAD+) activity"/>
    <property type="evidence" value="ECO:0007669"/>
    <property type="project" value="UniProtKB-ARBA"/>
</dbReference>
<evidence type="ECO:0000259" key="3">
    <source>
        <dbReference type="Pfam" id="PF25137"/>
    </source>
</evidence>
<dbReference type="InterPro" id="IPR001670">
    <property type="entry name" value="ADH_Fe/GldA"/>
</dbReference>
<dbReference type="HOGENOM" id="CLU_007207_0_0_9"/>
<dbReference type="Proteomes" id="UP000004191">
    <property type="component" value="Unassembled WGS sequence"/>
</dbReference>
<dbReference type="GO" id="GO:0046872">
    <property type="term" value="F:metal ion binding"/>
    <property type="evidence" value="ECO:0007669"/>
    <property type="project" value="InterPro"/>
</dbReference>
<dbReference type="eggNOG" id="COG1454">
    <property type="taxonomic scope" value="Bacteria"/>
</dbReference>
<dbReference type="FunFam" id="3.40.50.1970:FF:000003">
    <property type="entry name" value="Alcohol dehydrogenase, iron-containing"/>
    <property type="match status" value="1"/>
</dbReference>
<gene>
    <name evidence="4" type="ORF">HMPREF9709_00484</name>
</gene>
<name>H3NMC3_9FIRM</name>
<feature type="domain" description="Alcohol dehydrogenase iron-type/glycerol dehydrogenase GldA" evidence="2">
    <location>
        <begin position="10"/>
        <end position="174"/>
    </location>
</feature>
<proteinExistence type="predicted"/>
<dbReference type="RefSeq" id="WP_005397632.1">
    <property type="nucleotide sequence ID" value="NZ_JH601088.1"/>
</dbReference>
<comment type="caution">
    <text evidence="4">The sequence shown here is derived from an EMBL/GenBank/DDBJ whole genome shotgun (WGS) entry which is preliminary data.</text>
</comment>
<dbReference type="Gene3D" id="1.20.1090.10">
    <property type="entry name" value="Dehydroquinate synthase-like - alpha domain"/>
    <property type="match status" value="1"/>
</dbReference>
<dbReference type="CDD" id="cd08188">
    <property type="entry name" value="PDDH"/>
    <property type="match status" value="1"/>
</dbReference>
<keyword evidence="5" id="KW-1185">Reference proteome</keyword>
<dbReference type="Pfam" id="PF00465">
    <property type="entry name" value="Fe-ADH"/>
    <property type="match status" value="1"/>
</dbReference>
<dbReference type="Pfam" id="PF25137">
    <property type="entry name" value="ADH_Fe_C"/>
    <property type="match status" value="1"/>
</dbReference>
<evidence type="ECO:0000256" key="1">
    <source>
        <dbReference type="ARBA" id="ARBA00023002"/>
    </source>
</evidence>
<dbReference type="FunFam" id="1.20.1090.10:FF:000001">
    <property type="entry name" value="Aldehyde-alcohol dehydrogenase"/>
    <property type="match status" value="1"/>
</dbReference>
<dbReference type="PATRIC" id="fig|883114.3.peg.477"/>
<sequence length="379" mass="42214">MEFVLPAINKFGKDSYQEISNTLLKENKKKGLIITTKDIYELGLLKDILNILEENQIQYEMYTGVVPNPTINNVEDSSKLFLDNKCDFIMGVGGGSANDCAKAVGILVSNGGNIKEYVGFNKSRHKSPFLICVNTTAGTASEISRAFLINDEENKEKLIFKDINALPDLSINNPEIMFGLPKKITAQTGMDALTHAIESYISTGAYTLTKEFSLSAIKLIFNSLEKVIDEPKNENLRNEMIYAQFLAGMAFCNAGLGLVHAMSHQLSALYNLPHGLSNAILLPEVMRLNKKTSTKGFAEIYQNIFLDSFEDDEKSADLLIERVENLSDKVGTKVKLSDLGVLEEDIDKLIDMTFKDGNLPRNPYQPTKEDVKNIFKKVM</sequence>
<protein>
    <submittedName>
        <fullName evidence="4">Uncharacterized protein</fullName>
    </submittedName>
</protein>
<dbReference type="EMBL" id="AGEI01000013">
    <property type="protein sequence ID" value="EHR35058.1"/>
    <property type="molecule type" value="Genomic_DNA"/>
</dbReference>
<dbReference type="InterPro" id="IPR039697">
    <property type="entry name" value="Alcohol_dehydrogenase_Fe"/>
</dbReference>
<dbReference type="AlphaFoldDB" id="H3NMC3"/>
<dbReference type="InterPro" id="IPR056798">
    <property type="entry name" value="ADH_Fe_C"/>
</dbReference>
<evidence type="ECO:0000313" key="4">
    <source>
        <dbReference type="EMBL" id="EHR35058.1"/>
    </source>
</evidence>
<dbReference type="OrthoDB" id="9815791at2"/>
<accession>H3NMC3</accession>
<dbReference type="PANTHER" id="PTHR11496">
    <property type="entry name" value="ALCOHOL DEHYDROGENASE"/>
    <property type="match status" value="1"/>
</dbReference>
<dbReference type="STRING" id="883114.HMPREF9709_00484"/>
<reference evidence="4 5" key="1">
    <citation type="submission" date="2012-01" db="EMBL/GenBank/DDBJ databases">
        <title>The Genome Sequence of Helcococcus kunzii ATCC 51366.</title>
        <authorList>
            <consortium name="The Broad Institute Genome Sequencing Platform"/>
            <person name="Earl A."/>
            <person name="Ward D."/>
            <person name="Feldgarden M."/>
            <person name="Gevers D."/>
            <person name="Huys G."/>
            <person name="Young S.K."/>
            <person name="Zeng Q."/>
            <person name="Gargeya S."/>
            <person name="Fitzgerald M."/>
            <person name="Haas B."/>
            <person name="Abouelleil A."/>
            <person name="Alvarado L."/>
            <person name="Arachchi H.M."/>
            <person name="Berlin A."/>
            <person name="Chapman S.B."/>
            <person name="Gearin G."/>
            <person name="Goldberg J."/>
            <person name="Griggs A."/>
            <person name="Gujja S."/>
            <person name="Hansen M."/>
            <person name="Heiman D."/>
            <person name="Howarth C."/>
            <person name="Larimer J."/>
            <person name="Lui A."/>
            <person name="MacDonald P.J.P."/>
            <person name="McCowen C."/>
            <person name="Montmayeur A."/>
            <person name="Murphy C."/>
            <person name="Neiman D."/>
            <person name="Pearson M."/>
            <person name="Priest M."/>
            <person name="Roberts A."/>
            <person name="Saif S."/>
            <person name="Shea T."/>
            <person name="Sisk P."/>
            <person name="Stolte C."/>
            <person name="Sykes S."/>
            <person name="Wortman J."/>
            <person name="Nusbaum C."/>
            <person name="Birren B."/>
        </authorList>
    </citation>
    <scope>NUCLEOTIDE SEQUENCE [LARGE SCALE GENOMIC DNA]</scope>
    <source>
        <strain evidence="4 5">ATCC 51366</strain>
    </source>
</reference>
<organism evidence="4 5">
    <name type="scientific">Helcococcus kunzii ATCC 51366</name>
    <dbReference type="NCBI Taxonomy" id="883114"/>
    <lineage>
        <taxon>Bacteria</taxon>
        <taxon>Bacillati</taxon>
        <taxon>Bacillota</taxon>
        <taxon>Tissierellia</taxon>
        <taxon>Tissierellales</taxon>
        <taxon>Peptoniphilaceae</taxon>
        <taxon>Helcococcus</taxon>
    </lineage>
</organism>
<evidence type="ECO:0000313" key="5">
    <source>
        <dbReference type="Proteomes" id="UP000004191"/>
    </source>
</evidence>